<dbReference type="Proteomes" id="UP000464317">
    <property type="component" value="Chromosome"/>
</dbReference>
<accession>A0A809RW10</accession>
<organism evidence="1 2">
    <name type="scientific">Mycoplasmopsis felis</name>
    <dbReference type="NCBI Taxonomy" id="33923"/>
    <lineage>
        <taxon>Bacteria</taxon>
        <taxon>Bacillati</taxon>
        <taxon>Mycoplasmatota</taxon>
        <taxon>Mycoplasmoidales</taxon>
        <taxon>Metamycoplasmataceae</taxon>
        <taxon>Mycoplasmopsis</taxon>
    </lineage>
</organism>
<dbReference type="AlphaFoldDB" id="A0A809RW10"/>
<name>A0A809RW10_9BACT</name>
<gene>
    <name evidence="1" type="ORF">JPM2_5330</name>
</gene>
<proteinExistence type="predicted"/>
<keyword evidence="2" id="KW-1185">Reference proteome</keyword>
<dbReference type="EMBL" id="AP022325">
    <property type="protein sequence ID" value="BBU47840.1"/>
    <property type="molecule type" value="Genomic_DNA"/>
</dbReference>
<sequence length="68" mass="8141">MKHSVIFKQMRIFEINESNFKYILSDFKQGHNSGTNHNKREPKFLLNKENINNSIVYTYISKDGYEKI</sequence>
<protein>
    <submittedName>
        <fullName evidence="1">Uncharacterized protein</fullName>
    </submittedName>
</protein>
<reference evidence="1 2" key="1">
    <citation type="submission" date="2020-01" db="EMBL/GenBank/DDBJ databases">
        <title>Complete genome sequence of Mycoplasma felis strain Myco-2.</title>
        <authorList>
            <person name="Kinoshita Y."/>
            <person name="Niwa H."/>
            <person name="Uchida-Fujii E."/>
            <person name="Nukada T."/>
        </authorList>
    </citation>
    <scope>NUCLEOTIDE SEQUENCE [LARGE SCALE GENOMIC DNA]</scope>
    <source>
        <strain evidence="1 2">Myco-2</strain>
    </source>
</reference>
<dbReference type="KEGG" id="mfel:JPM2_5330"/>
<evidence type="ECO:0000313" key="2">
    <source>
        <dbReference type="Proteomes" id="UP000464317"/>
    </source>
</evidence>
<evidence type="ECO:0000313" key="1">
    <source>
        <dbReference type="EMBL" id="BBU47840.1"/>
    </source>
</evidence>